<evidence type="ECO:0000313" key="7">
    <source>
        <dbReference type="Proteomes" id="UP001501072"/>
    </source>
</evidence>
<dbReference type="PANTHER" id="PTHR43046">
    <property type="entry name" value="GDP-MANNOSE MANNOSYL HYDROLASE"/>
    <property type="match status" value="1"/>
</dbReference>
<name>A0ABP4DCI9_9ACTN</name>
<protein>
    <recommendedName>
        <fullName evidence="5">Nudix hydrolase domain-containing protein</fullName>
    </recommendedName>
</protein>
<evidence type="ECO:0000259" key="5">
    <source>
        <dbReference type="PROSITE" id="PS51462"/>
    </source>
</evidence>
<comment type="caution">
    <text evidence="6">The sequence shown here is derived from an EMBL/GenBank/DDBJ whole genome shotgun (WGS) entry which is preliminary data.</text>
</comment>
<dbReference type="CDD" id="cd02440">
    <property type="entry name" value="AdoMet_MTases"/>
    <property type="match status" value="1"/>
</dbReference>
<evidence type="ECO:0000256" key="2">
    <source>
        <dbReference type="ARBA" id="ARBA00005582"/>
    </source>
</evidence>
<dbReference type="EMBL" id="BAAAHU010000008">
    <property type="protein sequence ID" value="GAA1005982.1"/>
    <property type="molecule type" value="Genomic_DNA"/>
</dbReference>
<dbReference type="Proteomes" id="UP001501072">
    <property type="component" value="Unassembled WGS sequence"/>
</dbReference>
<dbReference type="CDD" id="cd04678">
    <property type="entry name" value="NUDIX_MTH2_Nudt15"/>
    <property type="match status" value="1"/>
</dbReference>
<dbReference type="Gene3D" id="3.40.50.150">
    <property type="entry name" value="Vaccinia Virus protein VP39"/>
    <property type="match status" value="1"/>
</dbReference>
<dbReference type="RefSeq" id="WP_346072290.1">
    <property type="nucleotide sequence ID" value="NZ_BAAAHU010000008.1"/>
</dbReference>
<evidence type="ECO:0000256" key="1">
    <source>
        <dbReference type="ARBA" id="ARBA00001946"/>
    </source>
</evidence>
<dbReference type="InterPro" id="IPR020476">
    <property type="entry name" value="Nudix_hydrolase"/>
</dbReference>
<dbReference type="PRINTS" id="PR00502">
    <property type="entry name" value="NUDIXFAMILY"/>
</dbReference>
<dbReference type="PROSITE" id="PS51462">
    <property type="entry name" value="NUDIX"/>
    <property type="match status" value="1"/>
</dbReference>
<dbReference type="InterPro" id="IPR000086">
    <property type="entry name" value="NUDIX_hydrolase_dom"/>
</dbReference>
<reference evidence="7" key="1">
    <citation type="journal article" date="2019" name="Int. J. Syst. Evol. Microbiol.">
        <title>The Global Catalogue of Microorganisms (GCM) 10K type strain sequencing project: providing services to taxonomists for standard genome sequencing and annotation.</title>
        <authorList>
            <consortium name="The Broad Institute Genomics Platform"/>
            <consortium name="The Broad Institute Genome Sequencing Center for Infectious Disease"/>
            <person name="Wu L."/>
            <person name="Ma J."/>
        </authorList>
    </citation>
    <scope>NUCLEOTIDE SEQUENCE [LARGE SCALE GENOMIC DNA]</scope>
    <source>
        <strain evidence="7">JCM 11269</strain>
    </source>
</reference>
<evidence type="ECO:0000256" key="3">
    <source>
        <dbReference type="ARBA" id="ARBA00022801"/>
    </source>
</evidence>
<keyword evidence="3" id="KW-0378">Hydrolase</keyword>
<evidence type="ECO:0000256" key="4">
    <source>
        <dbReference type="SAM" id="MobiDB-lite"/>
    </source>
</evidence>
<comment type="similarity">
    <text evidence="2">Belongs to the Nudix hydrolase family.</text>
</comment>
<dbReference type="SUPFAM" id="SSF53335">
    <property type="entry name" value="S-adenosyl-L-methionine-dependent methyltransferases"/>
    <property type="match status" value="1"/>
</dbReference>
<dbReference type="PANTHER" id="PTHR43046:SF2">
    <property type="entry name" value="8-OXO-DGTP DIPHOSPHATASE-RELATED"/>
    <property type="match status" value="1"/>
</dbReference>
<feature type="compositionally biased region" description="Basic residues" evidence="4">
    <location>
        <begin position="226"/>
        <end position="246"/>
    </location>
</feature>
<dbReference type="InterPro" id="IPR015797">
    <property type="entry name" value="NUDIX_hydrolase-like_dom_sf"/>
</dbReference>
<accession>A0ABP4DCI9</accession>
<sequence length="411" mass="44203">MSTRPTDDRSWTLYGQRQLERGHVPPVPDRIDWGFRPGTGPGTEILGPLAGKRVLDVGSGPGHHAVHLARAHGALVDAVDLSPTQHQRALNAYGTEPGVRFLCADAAGHLRRAEPYEAAYAVRSFACIDPRHLLPALRDGLVDGAPLVFSALHTNGEGRGPSSSVTPRQEFIRLRDEAPIPTRMWVLTPRLWEKLLTDHGFTVEAVELLRAPGADSPAVVQLVRARRGPHRRPPRVSSRPRTRRPPVPHAAVGVGAVVLGEQGLLLGRHRHGTWELPGGAVEPGESFEGAVVRELAEETGLRADREGITLLGTLVDHVDGVLRVTVGAVVTAWEGEPADQPGESVGGWRWHRLDALPQGLFVCSAQILAVWRPDLPVDHPPAHFTPFRSRSGTGAPGPVGDRGAAAGPPDR</sequence>
<dbReference type="InterPro" id="IPR041698">
    <property type="entry name" value="Methyltransf_25"/>
</dbReference>
<dbReference type="InterPro" id="IPR020084">
    <property type="entry name" value="NUDIX_hydrolase_CS"/>
</dbReference>
<feature type="region of interest" description="Disordered" evidence="4">
    <location>
        <begin position="382"/>
        <end position="411"/>
    </location>
</feature>
<dbReference type="SUPFAM" id="SSF55811">
    <property type="entry name" value="Nudix"/>
    <property type="match status" value="1"/>
</dbReference>
<comment type="cofactor">
    <cofactor evidence="1">
        <name>Mg(2+)</name>
        <dbReference type="ChEBI" id="CHEBI:18420"/>
    </cofactor>
</comment>
<organism evidence="6 7">
    <name type="scientific">Streptomyces thermogriseus</name>
    <dbReference type="NCBI Taxonomy" id="75292"/>
    <lineage>
        <taxon>Bacteria</taxon>
        <taxon>Bacillati</taxon>
        <taxon>Actinomycetota</taxon>
        <taxon>Actinomycetes</taxon>
        <taxon>Kitasatosporales</taxon>
        <taxon>Streptomycetaceae</taxon>
        <taxon>Streptomyces</taxon>
    </lineage>
</organism>
<dbReference type="Pfam" id="PF13649">
    <property type="entry name" value="Methyltransf_25"/>
    <property type="match status" value="1"/>
</dbReference>
<proteinExistence type="inferred from homology"/>
<dbReference type="InterPro" id="IPR029063">
    <property type="entry name" value="SAM-dependent_MTases_sf"/>
</dbReference>
<feature type="region of interest" description="Disordered" evidence="4">
    <location>
        <begin position="226"/>
        <end position="248"/>
    </location>
</feature>
<feature type="domain" description="Nudix hydrolase" evidence="5">
    <location>
        <begin position="247"/>
        <end position="374"/>
    </location>
</feature>
<evidence type="ECO:0000313" key="6">
    <source>
        <dbReference type="EMBL" id="GAA1005982.1"/>
    </source>
</evidence>
<dbReference type="Gene3D" id="3.90.79.10">
    <property type="entry name" value="Nucleoside Triphosphate Pyrophosphohydrolase"/>
    <property type="match status" value="1"/>
</dbReference>
<keyword evidence="7" id="KW-1185">Reference proteome</keyword>
<dbReference type="PROSITE" id="PS00893">
    <property type="entry name" value="NUDIX_BOX"/>
    <property type="match status" value="1"/>
</dbReference>
<gene>
    <name evidence="6" type="ORF">GCM10009564_12120</name>
</gene>
<dbReference type="Pfam" id="PF00293">
    <property type="entry name" value="NUDIX"/>
    <property type="match status" value="1"/>
</dbReference>